<dbReference type="PANTHER" id="PTHR34071:SF2">
    <property type="entry name" value="FLAVIN-NUCLEOTIDE-BINDING PROTEIN"/>
    <property type="match status" value="1"/>
</dbReference>
<organism evidence="2 3">
    <name type="scientific">Epidermidibacterium keratini</name>
    <dbReference type="NCBI Taxonomy" id="1891644"/>
    <lineage>
        <taxon>Bacteria</taxon>
        <taxon>Bacillati</taxon>
        <taxon>Actinomycetota</taxon>
        <taxon>Actinomycetes</taxon>
        <taxon>Sporichthyales</taxon>
        <taxon>Sporichthyaceae</taxon>
        <taxon>Epidermidibacterium</taxon>
    </lineage>
</organism>
<reference evidence="2 3" key="1">
    <citation type="journal article" date="2018" name="Int. J. Syst. Evol. Microbiol.">
        <title>Epidermidibacterium keratini gen. nov., sp. nov., a member of the family Sporichthyaceae, isolated from keratin epidermis.</title>
        <authorList>
            <person name="Lee D.G."/>
            <person name="Trujillo M.E."/>
            <person name="Kang S."/>
            <person name="Nam J.J."/>
            <person name="Kim Y.J."/>
        </authorList>
    </citation>
    <scope>NUCLEOTIDE SEQUENCE [LARGE SCALE GENOMIC DNA]</scope>
    <source>
        <strain evidence="2 3">EPI-7</strain>
    </source>
</reference>
<dbReference type="OrthoDB" id="116031at2"/>
<dbReference type="SUPFAM" id="SSF50475">
    <property type="entry name" value="FMN-binding split barrel"/>
    <property type="match status" value="1"/>
</dbReference>
<dbReference type="AlphaFoldDB" id="A0A7L4YMS3"/>
<sequence length="232" mass="24529">MPSTDPASPTDRTTALSPTDRTALGRHSERGKAERRELYDVLDAGVICHIGLLMNGAPRVLPTAYGFDPDGPDQGGTLYLHGSVAATSLRAAPEQEMCATITHLDGLVLARSAFNSSMNYRSAVIIGRPRLVTDPAEVTLGLERVVDQVCPGRWAALRDSTRKELAATAVLALPLHEASVKVRDAEAGDDASDVEANAVWAGVIPVSVQYGAPVANSDCDLPVPDHVQARVS</sequence>
<proteinExistence type="predicted"/>
<dbReference type="PANTHER" id="PTHR34071">
    <property type="entry name" value="5-NITROIMIDAZOLE ANTIBIOTICS RESISTANCE PROTEIN, NIMA-FAMILY-RELATED PROTEIN-RELATED"/>
    <property type="match status" value="1"/>
</dbReference>
<dbReference type="RefSeq" id="WP_159544413.1">
    <property type="nucleotide sequence ID" value="NZ_CP047156.1"/>
</dbReference>
<protein>
    <submittedName>
        <fullName evidence="2">Pyridoxamine 5'-phosphate oxidase family protein</fullName>
    </submittedName>
</protein>
<feature type="region of interest" description="Disordered" evidence="1">
    <location>
        <begin position="1"/>
        <end position="32"/>
    </location>
</feature>
<gene>
    <name evidence="2" type="ORF">EK0264_07770</name>
</gene>
<dbReference type="KEGG" id="eke:EK0264_07770"/>
<dbReference type="EMBL" id="CP047156">
    <property type="protein sequence ID" value="QHC00183.1"/>
    <property type="molecule type" value="Genomic_DNA"/>
</dbReference>
<evidence type="ECO:0000313" key="2">
    <source>
        <dbReference type="EMBL" id="QHC00183.1"/>
    </source>
</evidence>
<dbReference type="Gene3D" id="2.30.110.10">
    <property type="entry name" value="Electron Transport, Fmn-binding Protein, Chain A"/>
    <property type="match status" value="1"/>
</dbReference>
<dbReference type="Proteomes" id="UP000463857">
    <property type="component" value="Chromosome"/>
</dbReference>
<accession>A0A7L4YMS3</accession>
<feature type="compositionally biased region" description="Polar residues" evidence="1">
    <location>
        <begin position="1"/>
        <end position="20"/>
    </location>
</feature>
<dbReference type="InterPro" id="IPR024747">
    <property type="entry name" value="Pyridox_Oxase-rel"/>
</dbReference>
<dbReference type="InterPro" id="IPR012349">
    <property type="entry name" value="Split_barrel_FMN-bd"/>
</dbReference>
<keyword evidence="3" id="KW-1185">Reference proteome</keyword>
<name>A0A7L4YMS3_9ACTN</name>
<evidence type="ECO:0000256" key="1">
    <source>
        <dbReference type="SAM" id="MobiDB-lite"/>
    </source>
</evidence>
<evidence type="ECO:0000313" key="3">
    <source>
        <dbReference type="Proteomes" id="UP000463857"/>
    </source>
</evidence>
<dbReference type="Pfam" id="PF12900">
    <property type="entry name" value="Pyridox_ox_2"/>
    <property type="match status" value="1"/>
</dbReference>
<dbReference type="InParanoid" id="A0A7L4YMS3"/>